<sequence>MDTSINTTQQSMEQAMVYQANHQINAQVNQDIQNYHQQLMQIAYQQQLAALNQVKFDVPPNWMNEQTTLKYADALLCIGQDQLFTETNMFGKIEFIRNTGCCYIDCSCFKNCCAEHFERAFYFTNIPNQRCPIQIEMCCYKTQLIRYKGVVIGRIERLISGICSTSNRVIIKPINAQRSPIILVPRCSFSYCIRKNPSKYCKYPITIDIMRNGNIISEITNSHYEEPKCCCCSFLCSCPWDLKHATYSKGFINFGSDMTDDEKILVVCGWIIEQAFMTNIL</sequence>
<dbReference type="EMBL" id="GG662864">
    <property type="protein sequence ID" value="EAR86100.1"/>
    <property type="molecule type" value="Genomic_DNA"/>
</dbReference>
<dbReference type="RefSeq" id="XP_976695.1">
    <property type="nucleotide sequence ID" value="XM_971602.1"/>
</dbReference>
<evidence type="ECO:0008006" key="3">
    <source>
        <dbReference type="Google" id="ProtNLM"/>
    </source>
</evidence>
<organism evidence="1 2">
    <name type="scientific">Tetrahymena thermophila (strain SB210)</name>
    <dbReference type="NCBI Taxonomy" id="312017"/>
    <lineage>
        <taxon>Eukaryota</taxon>
        <taxon>Sar</taxon>
        <taxon>Alveolata</taxon>
        <taxon>Ciliophora</taxon>
        <taxon>Intramacronucleata</taxon>
        <taxon>Oligohymenophorea</taxon>
        <taxon>Hymenostomatida</taxon>
        <taxon>Tetrahymenina</taxon>
        <taxon>Tetrahymenidae</taxon>
        <taxon>Tetrahymena</taxon>
    </lineage>
</organism>
<protein>
    <recommendedName>
        <fullName evidence="3">Phospholipid scramblase</fullName>
    </recommendedName>
</protein>
<evidence type="ECO:0000313" key="1">
    <source>
        <dbReference type="EMBL" id="EAR86100.1"/>
    </source>
</evidence>
<accession>I7MH58</accession>
<proteinExistence type="predicted"/>
<dbReference type="InParanoid" id="I7MH58"/>
<dbReference type="AlphaFoldDB" id="I7MH58"/>
<name>I7MH58_TETTS</name>
<keyword evidence="2" id="KW-1185">Reference proteome</keyword>
<dbReference type="GeneID" id="7822796"/>
<reference evidence="2" key="1">
    <citation type="journal article" date="2006" name="PLoS Biol.">
        <title>Macronuclear genome sequence of the ciliate Tetrahymena thermophila, a model eukaryote.</title>
        <authorList>
            <person name="Eisen J.A."/>
            <person name="Coyne R.S."/>
            <person name="Wu M."/>
            <person name="Wu D."/>
            <person name="Thiagarajan M."/>
            <person name="Wortman J.R."/>
            <person name="Badger J.H."/>
            <person name="Ren Q."/>
            <person name="Amedeo P."/>
            <person name="Jones K.M."/>
            <person name="Tallon L.J."/>
            <person name="Delcher A.L."/>
            <person name="Salzberg S.L."/>
            <person name="Silva J.C."/>
            <person name="Haas B.J."/>
            <person name="Majoros W.H."/>
            <person name="Farzad M."/>
            <person name="Carlton J.M."/>
            <person name="Smith R.K. Jr."/>
            <person name="Garg J."/>
            <person name="Pearlman R.E."/>
            <person name="Karrer K.M."/>
            <person name="Sun L."/>
            <person name="Manning G."/>
            <person name="Elde N.C."/>
            <person name="Turkewitz A.P."/>
            <person name="Asai D.J."/>
            <person name="Wilkes D.E."/>
            <person name="Wang Y."/>
            <person name="Cai H."/>
            <person name="Collins K."/>
            <person name="Stewart B.A."/>
            <person name="Lee S.R."/>
            <person name="Wilamowska K."/>
            <person name="Weinberg Z."/>
            <person name="Ruzzo W.L."/>
            <person name="Wloga D."/>
            <person name="Gaertig J."/>
            <person name="Frankel J."/>
            <person name="Tsao C.-C."/>
            <person name="Gorovsky M.A."/>
            <person name="Keeling P.J."/>
            <person name="Waller R.F."/>
            <person name="Patron N.J."/>
            <person name="Cherry J.M."/>
            <person name="Stover N.A."/>
            <person name="Krieger C.J."/>
            <person name="del Toro C."/>
            <person name="Ryder H.F."/>
            <person name="Williamson S.C."/>
            <person name="Barbeau R.A."/>
            <person name="Hamilton E.P."/>
            <person name="Orias E."/>
        </authorList>
    </citation>
    <scope>NUCLEOTIDE SEQUENCE [LARGE SCALE GENOMIC DNA]</scope>
    <source>
        <strain evidence="2">SB210</strain>
    </source>
</reference>
<dbReference type="KEGG" id="tet:TTHERM_00549460"/>
<dbReference type="Proteomes" id="UP000009168">
    <property type="component" value="Unassembled WGS sequence"/>
</dbReference>
<gene>
    <name evidence="1" type="ORF">TTHERM_00549460</name>
</gene>
<evidence type="ECO:0000313" key="2">
    <source>
        <dbReference type="Proteomes" id="UP000009168"/>
    </source>
</evidence>
<dbReference type="HOGENOM" id="CLU_1043844_0_0_1"/>